<evidence type="ECO:0000313" key="1">
    <source>
        <dbReference type="EMBL" id="KAJ0025183.1"/>
    </source>
</evidence>
<sequence>MEGIVKKYQQKFKRLKEEMNRWDDLQSRLIVQFRNASSIIERLQVVQDCKNYSSLNSVAGVQAAVLRKQMESLQTILLSMKKTLYFSFFSCTFDQFA</sequence>
<accession>A0ACC0XX95</accession>
<proteinExistence type="predicted"/>
<evidence type="ECO:0000313" key="2">
    <source>
        <dbReference type="Proteomes" id="UP001163603"/>
    </source>
</evidence>
<gene>
    <name evidence="1" type="ORF">Pint_09209</name>
</gene>
<reference evidence="2" key="1">
    <citation type="journal article" date="2023" name="G3 (Bethesda)">
        <title>Genome assembly and association tests identify interacting loci associated with vigor, precocity, and sex in interspecific pistachio rootstocks.</title>
        <authorList>
            <person name="Palmer W."/>
            <person name="Jacygrad E."/>
            <person name="Sagayaradj S."/>
            <person name="Cavanaugh K."/>
            <person name="Han R."/>
            <person name="Bertier L."/>
            <person name="Beede B."/>
            <person name="Kafkas S."/>
            <person name="Golino D."/>
            <person name="Preece J."/>
            <person name="Michelmore R."/>
        </authorList>
    </citation>
    <scope>NUCLEOTIDE SEQUENCE [LARGE SCALE GENOMIC DNA]</scope>
</reference>
<dbReference type="Proteomes" id="UP001163603">
    <property type="component" value="Chromosome 10"/>
</dbReference>
<keyword evidence="2" id="KW-1185">Reference proteome</keyword>
<dbReference type="EMBL" id="CM047745">
    <property type="protein sequence ID" value="KAJ0025183.1"/>
    <property type="molecule type" value="Genomic_DNA"/>
</dbReference>
<organism evidence="1 2">
    <name type="scientific">Pistacia integerrima</name>
    <dbReference type="NCBI Taxonomy" id="434235"/>
    <lineage>
        <taxon>Eukaryota</taxon>
        <taxon>Viridiplantae</taxon>
        <taxon>Streptophyta</taxon>
        <taxon>Embryophyta</taxon>
        <taxon>Tracheophyta</taxon>
        <taxon>Spermatophyta</taxon>
        <taxon>Magnoliopsida</taxon>
        <taxon>eudicotyledons</taxon>
        <taxon>Gunneridae</taxon>
        <taxon>Pentapetalae</taxon>
        <taxon>rosids</taxon>
        <taxon>malvids</taxon>
        <taxon>Sapindales</taxon>
        <taxon>Anacardiaceae</taxon>
        <taxon>Pistacia</taxon>
    </lineage>
</organism>
<protein>
    <submittedName>
        <fullName evidence="1">Uncharacterized protein</fullName>
    </submittedName>
</protein>
<comment type="caution">
    <text evidence="1">The sequence shown here is derived from an EMBL/GenBank/DDBJ whole genome shotgun (WGS) entry which is preliminary data.</text>
</comment>
<name>A0ACC0XX95_9ROSI</name>